<dbReference type="PANTHER" id="PTHR39338">
    <property type="entry name" value="BLL5662 PROTEIN-RELATED"/>
    <property type="match status" value="1"/>
</dbReference>
<protein>
    <recommendedName>
        <fullName evidence="3">VWA domain-containing protein</fullName>
    </recommendedName>
</protein>
<proteinExistence type="predicted"/>
<dbReference type="AlphaFoldDB" id="A0A2S3UKF1"/>
<dbReference type="PANTHER" id="PTHR39338:SF7">
    <property type="entry name" value="BLL6692 PROTEIN"/>
    <property type="match status" value="1"/>
</dbReference>
<comment type="caution">
    <text evidence="1">The sequence shown here is derived from an EMBL/GenBank/DDBJ whole genome shotgun (WGS) entry which is preliminary data.</text>
</comment>
<reference evidence="1 2" key="1">
    <citation type="submission" date="2018-01" db="EMBL/GenBank/DDBJ databases">
        <title>Genomic Encyclopedia of Archaeal and Bacterial Type Strains, Phase II (KMG-II): from individual species to whole genera.</title>
        <authorList>
            <person name="Goeker M."/>
        </authorList>
    </citation>
    <scope>NUCLEOTIDE SEQUENCE [LARGE SCALE GENOMIC DNA]</scope>
    <source>
        <strain evidence="1 2">DSM 17023</strain>
    </source>
</reference>
<evidence type="ECO:0008006" key="3">
    <source>
        <dbReference type="Google" id="ProtNLM"/>
    </source>
</evidence>
<evidence type="ECO:0000313" key="1">
    <source>
        <dbReference type="EMBL" id="POF28171.1"/>
    </source>
</evidence>
<gene>
    <name evidence="1" type="ORF">CLV41_11622</name>
</gene>
<evidence type="ECO:0000313" key="2">
    <source>
        <dbReference type="Proteomes" id="UP000236959"/>
    </source>
</evidence>
<accession>A0A2S3UKF1</accession>
<dbReference type="EMBL" id="PPCN01000016">
    <property type="protein sequence ID" value="POF28171.1"/>
    <property type="molecule type" value="Genomic_DNA"/>
</dbReference>
<sequence length="412" mass="47953">MSERVEKSRLDSARPRRYFPLMFINFFTELKSAGIPVSMREYLTLMEALDKDLAEKSVEDFYYLARLCLVKDESNLDKFDRVFAHVFKGLELLSDVPATDIPEDWLRKLAEKHLSEEDKAQIEALGGFEKLMETLRERLKEQEKRHQGGNKWIGTAGTSPFGAYGYNPEGIRIGQHESRHRRAVKVWDKREFKDLDDTQLLGSRNIQVALKRLRNFARTGAADELDLDGTIRSTAHKGLLDIRMRPERHNAVKVLLFFDIGGSMDDHIRVCEELFSAARSEFKVMEHFYFHNCPYEFVWKENRRRHTERLATIDVLHKYPADYKIIFVGDASMSPYEIAYAGGSVEHWNEEPGAAWMQRLTGLYKSAIWLNPVREEHWGYTQSIQMLNELMDGRMFPMTLEGLTEGMKELAR</sequence>
<dbReference type="Proteomes" id="UP000236959">
    <property type="component" value="Unassembled WGS sequence"/>
</dbReference>
<name>A0A2S3UKF1_9HYPH</name>
<organism evidence="1 2">
    <name type="scientific">Roseibium marinum</name>
    <dbReference type="NCBI Taxonomy" id="281252"/>
    <lineage>
        <taxon>Bacteria</taxon>
        <taxon>Pseudomonadati</taxon>
        <taxon>Pseudomonadota</taxon>
        <taxon>Alphaproteobacteria</taxon>
        <taxon>Hyphomicrobiales</taxon>
        <taxon>Stappiaceae</taxon>
        <taxon>Roseibium</taxon>
    </lineage>
</organism>
<keyword evidence="2" id="KW-1185">Reference proteome</keyword>